<feature type="signal peptide" evidence="1">
    <location>
        <begin position="1"/>
        <end position="18"/>
    </location>
</feature>
<sequence>MRKALLLLLFLFSFSLNAAIDEKDIKKNYARAKKIFSKEDFNLIKNRLDNYGFINEYTKSEILSITAPEIKGNLSEIGINENSVLLDALDVMVYLIKNELISQLFWIPDTFPINYLIEGLPSSIFNRLKTLYSDEIDYDEKYGDKAVDEFSQSYEKDKITAVKQILKQILADLPKD</sequence>
<evidence type="ECO:0000256" key="1">
    <source>
        <dbReference type="SAM" id="SignalP"/>
    </source>
</evidence>
<keyword evidence="2" id="KW-0614">Plasmid</keyword>
<dbReference type="InterPro" id="IPR009894">
    <property type="entry name" value="EppA_BapA"/>
</dbReference>
<organism evidence="2 3">
    <name type="scientific">Borreliella burgdorferi 118a</name>
    <dbReference type="NCBI Taxonomy" id="476210"/>
    <lineage>
        <taxon>Bacteria</taxon>
        <taxon>Pseudomonadati</taxon>
        <taxon>Spirochaetota</taxon>
        <taxon>Spirochaetia</taxon>
        <taxon>Spirochaetales</taxon>
        <taxon>Borreliaceae</taxon>
        <taxon>Borreliella</taxon>
    </lineage>
</organism>
<proteinExistence type="predicted"/>
<gene>
    <name evidence="2" type="primary">eppA</name>
    <name evidence="2" type="ORF">BBU118A_C09</name>
</gene>
<feature type="chain" id="PRO_5031380753" evidence="1">
    <location>
        <begin position="19"/>
        <end position="176"/>
    </location>
</feature>
<accession>A0A7U3YB94</accession>
<geneLocation type="plasmid" evidence="2 3">
    <name>118a_cp9</name>
</geneLocation>
<dbReference type="EMBL" id="CP001533">
    <property type="protein sequence ID" value="ACN92847.1"/>
    <property type="molecule type" value="Genomic_DNA"/>
</dbReference>
<protein>
    <submittedName>
        <fullName evidence="2">Exported protein A</fullName>
    </submittedName>
</protein>
<evidence type="ECO:0000313" key="3">
    <source>
        <dbReference type="Proteomes" id="UP000006208"/>
    </source>
</evidence>
<dbReference type="RefSeq" id="WP_012672804.1">
    <property type="nucleotide sequence ID" value="NC_012256.1"/>
</dbReference>
<name>A0A7U3YB94_BORBG</name>
<dbReference type="NCBIfam" id="NF033732">
    <property type="entry name" value="borfam95"/>
    <property type="match status" value="1"/>
</dbReference>
<dbReference type="AlphaFoldDB" id="A0A7U3YB94"/>
<keyword evidence="1" id="KW-0732">Signal</keyword>
<dbReference type="Proteomes" id="UP000006208">
    <property type="component" value="Plasmid 118a_cp9"/>
</dbReference>
<evidence type="ECO:0000313" key="2">
    <source>
        <dbReference type="EMBL" id="ACN92847.1"/>
    </source>
</evidence>
<dbReference type="Pfam" id="PF07268">
    <property type="entry name" value="EppA_BapA"/>
    <property type="match status" value="1"/>
</dbReference>
<reference evidence="2 3" key="1">
    <citation type="journal article" date="2011" name="J. Bacteriol.">
        <title>Whole-genome sequences of thirteen isolates of Borrelia burgdorferi.</title>
        <authorList>
            <person name="Schutzer S.E."/>
            <person name="Fraser-Liggett C.M."/>
            <person name="Casjens S.R."/>
            <person name="Qiu W.G."/>
            <person name="Dunn J.J."/>
            <person name="Mongodin E.F."/>
            <person name="Luft B.J."/>
        </authorList>
    </citation>
    <scope>NUCLEOTIDE SEQUENCE [LARGE SCALE GENOMIC DNA]</scope>
    <source>
        <strain evidence="2 3">118a</strain>
        <plasmid evidence="2 3">118a_cp9</plasmid>
    </source>
</reference>